<dbReference type="PANTHER" id="PTHR34980:SF2">
    <property type="entry name" value="INNER MEMBRANE PROTEIN YHAH-RELATED"/>
    <property type="match status" value="1"/>
</dbReference>
<keyword evidence="1" id="KW-0472">Membrane</keyword>
<reference evidence="2" key="1">
    <citation type="submission" date="2022-08" db="EMBL/GenBank/DDBJ databases">
        <title>Complete Genome Sequences of 2 Bosea sp. soil isolates.</title>
        <authorList>
            <person name="Alvarez Arevalo M."/>
            <person name="Sterndorff E.B."/>
            <person name="Faurdal D."/>
            <person name="Joergensen T.S."/>
            <person name="Weber T."/>
        </authorList>
    </citation>
    <scope>NUCLEOTIDE SEQUENCE</scope>
    <source>
        <strain evidence="2">NBC_00436</strain>
    </source>
</reference>
<keyword evidence="1" id="KW-1133">Transmembrane helix</keyword>
<sequence>MQLSPDGEASILGTIFWIAIFFPSLAVSTRRLHDIGRSGWWQLLWLTMLGGILVVIWQCFPSDPALNKYDVANAAPART</sequence>
<organism evidence="2">
    <name type="scientific">Bosea sp. NBC_00436</name>
    <dbReference type="NCBI Taxonomy" id="2969620"/>
    <lineage>
        <taxon>Bacteria</taxon>
        <taxon>Pseudomonadati</taxon>
        <taxon>Pseudomonadota</taxon>
        <taxon>Alphaproteobacteria</taxon>
        <taxon>Hyphomicrobiales</taxon>
        <taxon>Boseaceae</taxon>
        <taxon>Bosea</taxon>
    </lineage>
</organism>
<dbReference type="Pfam" id="PF05656">
    <property type="entry name" value="DUF805"/>
    <property type="match status" value="1"/>
</dbReference>
<dbReference type="PANTHER" id="PTHR34980">
    <property type="entry name" value="INNER MEMBRANE PROTEIN-RELATED-RELATED"/>
    <property type="match status" value="1"/>
</dbReference>
<protein>
    <submittedName>
        <fullName evidence="2">DUF805 domain-containing protein</fullName>
    </submittedName>
</protein>
<name>A0A9E8CPK2_9HYPH</name>
<evidence type="ECO:0000256" key="1">
    <source>
        <dbReference type="SAM" id="Phobius"/>
    </source>
</evidence>
<dbReference type="InterPro" id="IPR008523">
    <property type="entry name" value="DUF805"/>
</dbReference>
<dbReference type="GO" id="GO:0005886">
    <property type="term" value="C:plasma membrane"/>
    <property type="evidence" value="ECO:0007669"/>
    <property type="project" value="TreeGrafter"/>
</dbReference>
<evidence type="ECO:0000313" key="2">
    <source>
        <dbReference type="EMBL" id="UZF87254.1"/>
    </source>
</evidence>
<feature type="transmembrane region" description="Helical" evidence="1">
    <location>
        <begin position="39"/>
        <end position="60"/>
    </location>
</feature>
<keyword evidence="1" id="KW-0812">Transmembrane</keyword>
<gene>
    <name evidence="2" type="ORF">NWE54_00150</name>
</gene>
<accession>A0A9E8CPK2</accession>
<dbReference type="AlphaFoldDB" id="A0A9E8CPK2"/>
<proteinExistence type="predicted"/>
<dbReference type="EMBL" id="CP102774">
    <property type="protein sequence ID" value="UZF87254.1"/>
    <property type="molecule type" value="Genomic_DNA"/>
</dbReference>
<feature type="transmembrane region" description="Helical" evidence="1">
    <location>
        <begin position="9"/>
        <end position="27"/>
    </location>
</feature>